<evidence type="ECO:0000313" key="2">
    <source>
        <dbReference type="EMBL" id="OZC04897.1"/>
    </source>
</evidence>
<feature type="compositionally biased region" description="Basic and acidic residues" evidence="1">
    <location>
        <begin position="9"/>
        <end position="21"/>
    </location>
</feature>
<dbReference type="AlphaFoldDB" id="A0A238BHD3"/>
<evidence type="ECO:0000313" key="3">
    <source>
        <dbReference type="Proteomes" id="UP000242913"/>
    </source>
</evidence>
<dbReference type="Proteomes" id="UP000242913">
    <property type="component" value="Unassembled WGS sequence"/>
</dbReference>
<protein>
    <submittedName>
        <fullName evidence="2">Uncharacterized protein</fullName>
    </submittedName>
</protein>
<accession>A0A238BHD3</accession>
<organism evidence="2 3">
    <name type="scientific">Onchocerca flexuosa</name>
    <dbReference type="NCBI Taxonomy" id="387005"/>
    <lineage>
        <taxon>Eukaryota</taxon>
        <taxon>Metazoa</taxon>
        <taxon>Ecdysozoa</taxon>
        <taxon>Nematoda</taxon>
        <taxon>Chromadorea</taxon>
        <taxon>Rhabditida</taxon>
        <taxon>Spirurina</taxon>
        <taxon>Spiruromorpha</taxon>
        <taxon>Filarioidea</taxon>
        <taxon>Onchocercidae</taxon>
        <taxon>Onchocerca</taxon>
    </lineage>
</organism>
<sequence length="67" mass="7735">MNTMSSKDTNTDKQENDVSADKIENDAQQFLDLCEITNRIYYPRLGAVFFCPTNNEVIRWNSSNLTL</sequence>
<evidence type="ECO:0000256" key="1">
    <source>
        <dbReference type="SAM" id="MobiDB-lite"/>
    </source>
</evidence>
<gene>
    <name evidence="2" type="ORF">X798_08129</name>
</gene>
<feature type="region of interest" description="Disordered" evidence="1">
    <location>
        <begin position="1"/>
        <end position="21"/>
    </location>
</feature>
<name>A0A238BHD3_9BILA</name>
<reference evidence="2 3" key="1">
    <citation type="submission" date="2015-12" db="EMBL/GenBank/DDBJ databases">
        <title>Draft genome of the nematode, Onchocerca flexuosa.</title>
        <authorList>
            <person name="Mitreva M."/>
        </authorList>
    </citation>
    <scope>NUCLEOTIDE SEQUENCE [LARGE SCALE GENOMIC DNA]</scope>
    <source>
        <strain evidence="2">Red Deer</strain>
    </source>
</reference>
<feature type="non-terminal residue" evidence="2">
    <location>
        <position position="67"/>
    </location>
</feature>
<keyword evidence="3" id="KW-1185">Reference proteome</keyword>
<proteinExistence type="predicted"/>
<dbReference type="EMBL" id="KZ271561">
    <property type="protein sequence ID" value="OZC04897.1"/>
    <property type="molecule type" value="Genomic_DNA"/>
</dbReference>